<dbReference type="InterPro" id="IPR003754">
    <property type="entry name" value="4pyrrol_synth_uPrphyn_synth"/>
</dbReference>
<dbReference type="GO" id="GO:0004852">
    <property type="term" value="F:uroporphyrinogen-III synthase activity"/>
    <property type="evidence" value="ECO:0007669"/>
    <property type="project" value="InterPro"/>
</dbReference>
<feature type="domain" description="Tetrapyrrole biosynthesis uroporphyrinogen III synthase" evidence="1">
    <location>
        <begin position="29"/>
        <end position="289"/>
    </location>
</feature>
<evidence type="ECO:0000313" key="3">
    <source>
        <dbReference type="Proteomes" id="UP001281003"/>
    </source>
</evidence>
<protein>
    <submittedName>
        <fullName evidence="2">Tetrapyrrole biosynthesis, uroporphyrinogen III synthase</fullName>
    </submittedName>
</protein>
<dbReference type="CDD" id="cd06578">
    <property type="entry name" value="HemD"/>
    <property type="match status" value="1"/>
</dbReference>
<keyword evidence="3" id="KW-1185">Reference proteome</keyword>
<reference evidence="2" key="1">
    <citation type="journal article" date="2023" name="Mol. Phylogenet. Evol.">
        <title>Genome-scale phylogeny and comparative genomics of the fungal order Sordariales.</title>
        <authorList>
            <person name="Hensen N."/>
            <person name="Bonometti L."/>
            <person name="Westerberg I."/>
            <person name="Brannstrom I.O."/>
            <person name="Guillou S."/>
            <person name="Cros-Aarteil S."/>
            <person name="Calhoun S."/>
            <person name="Haridas S."/>
            <person name="Kuo A."/>
            <person name="Mondo S."/>
            <person name="Pangilinan J."/>
            <person name="Riley R."/>
            <person name="LaButti K."/>
            <person name="Andreopoulos B."/>
            <person name="Lipzen A."/>
            <person name="Chen C."/>
            <person name="Yan M."/>
            <person name="Daum C."/>
            <person name="Ng V."/>
            <person name="Clum A."/>
            <person name="Steindorff A."/>
            <person name="Ohm R.A."/>
            <person name="Martin F."/>
            <person name="Silar P."/>
            <person name="Natvig D.O."/>
            <person name="Lalanne C."/>
            <person name="Gautier V."/>
            <person name="Ament-Velasquez S.L."/>
            <person name="Kruys A."/>
            <person name="Hutchinson M.I."/>
            <person name="Powell A.J."/>
            <person name="Barry K."/>
            <person name="Miller A.N."/>
            <person name="Grigoriev I.V."/>
            <person name="Debuchy R."/>
            <person name="Gladieux P."/>
            <person name="Hiltunen Thoren M."/>
            <person name="Johannesson H."/>
        </authorList>
    </citation>
    <scope>NUCLEOTIDE SEQUENCE</scope>
    <source>
        <strain evidence="2">FGSC 1904</strain>
    </source>
</reference>
<dbReference type="InterPro" id="IPR036108">
    <property type="entry name" value="4pyrrol_syn_uPrphyn_synt_sf"/>
</dbReference>
<organism evidence="2 3">
    <name type="scientific">Sordaria brevicollis</name>
    <dbReference type="NCBI Taxonomy" id="83679"/>
    <lineage>
        <taxon>Eukaryota</taxon>
        <taxon>Fungi</taxon>
        <taxon>Dikarya</taxon>
        <taxon>Ascomycota</taxon>
        <taxon>Pezizomycotina</taxon>
        <taxon>Sordariomycetes</taxon>
        <taxon>Sordariomycetidae</taxon>
        <taxon>Sordariales</taxon>
        <taxon>Sordariaceae</taxon>
        <taxon>Sordaria</taxon>
    </lineage>
</organism>
<sequence>MSPKTPVFLLKTKSTPGDSYEEQFSSETDGFDFEPFFVPVLEHRFKDEGLATVRNLLKTKSIGTGPDCAYGGMVFTSQRAVEAFTHLVQEVTGDERWPHLQDIPVYSVGPATTRALKAVPQQPQLQVFGEHTGNGETLAPYIIQHYGEWYKDRPTKPPLLFLVGEQRRDIIPKKLMDPALPSDKFIRIDEVVVYGTGVMESFQEDFTKLLKETENRPARWVVVFSPSGCDGMLSALGWLNERSGRVGDVNQGDRKTYIATIGPTTRLHLVNNFGYEPHVCAEQPSPEGVYEGINRFWNESRK</sequence>
<dbReference type="AlphaFoldDB" id="A0AAE0P1H1"/>
<evidence type="ECO:0000313" key="2">
    <source>
        <dbReference type="EMBL" id="KAK3391591.1"/>
    </source>
</evidence>
<proteinExistence type="predicted"/>
<dbReference type="GO" id="GO:0005829">
    <property type="term" value="C:cytosol"/>
    <property type="evidence" value="ECO:0007669"/>
    <property type="project" value="TreeGrafter"/>
</dbReference>
<gene>
    <name evidence="2" type="ORF">B0T20DRAFT_424224</name>
</gene>
<dbReference type="Gene3D" id="3.40.50.10090">
    <property type="match status" value="2"/>
</dbReference>
<evidence type="ECO:0000259" key="1">
    <source>
        <dbReference type="Pfam" id="PF02602"/>
    </source>
</evidence>
<dbReference type="GO" id="GO:0006780">
    <property type="term" value="P:uroporphyrinogen III biosynthetic process"/>
    <property type="evidence" value="ECO:0007669"/>
    <property type="project" value="InterPro"/>
</dbReference>
<dbReference type="PANTHER" id="PTHR12390">
    <property type="entry name" value="UROPORPHYRINOGEN III SYNTHASE"/>
    <property type="match status" value="1"/>
</dbReference>
<dbReference type="EMBL" id="JAUTDP010000013">
    <property type="protein sequence ID" value="KAK3391591.1"/>
    <property type="molecule type" value="Genomic_DNA"/>
</dbReference>
<accession>A0AAE0P1H1</accession>
<reference evidence="2" key="2">
    <citation type="submission" date="2023-07" db="EMBL/GenBank/DDBJ databases">
        <authorList>
            <consortium name="Lawrence Berkeley National Laboratory"/>
            <person name="Haridas S."/>
            <person name="Hensen N."/>
            <person name="Bonometti L."/>
            <person name="Westerberg I."/>
            <person name="Brannstrom I.O."/>
            <person name="Guillou S."/>
            <person name="Cros-Aarteil S."/>
            <person name="Calhoun S."/>
            <person name="Kuo A."/>
            <person name="Mondo S."/>
            <person name="Pangilinan J."/>
            <person name="Riley R."/>
            <person name="LaButti K."/>
            <person name="Andreopoulos B."/>
            <person name="Lipzen A."/>
            <person name="Chen C."/>
            <person name="Yanf M."/>
            <person name="Daum C."/>
            <person name="Ng V."/>
            <person name="Clum A."/>
            <person name="Steindorff A."/>
            <person name="Ohm R."/>
            <person name="Martin F."/>
            <person name="Silar P."/>
            <person name="Natvig D."/>
            <person name="Lalanne C."/>
            <person name="Gautier V."/>
            <person name="Ament-velasquez S.L."/>
            <person name="Kruys A."/>
            <person name="Hutchinson M.I."/>
            <person name="Powell A.J."/>
            <person name="Barry K."/>
            <person name="Miller A.N."/>
            <person name="Grigoriev I.V."/>
            <person name="Debuchy R."/>
            <person name="Gladieux P."/>
            <person name="Thoren M.H."/>
            <person name="Johannesson H."/>
        </authorList>
    </citation>
    <scope>NUCLEOTIDE SEQUENCE</scope>
    <source>
        <strain evidence="2">FGSC 1904</strain>
    </source>
</reference>
<name>A0AAE0P1H1_SORBR</name>
<dbReference type="Pfam" id="PF02602">
    <property type="entry name" value="HEM4"/>
    <property type="match status" value="1"/>
</dbReference>
<dbReference type="PANTHER" id="PTHR12390:SF0">
    <property type="entry name" value="UROPORPHYRINOGEN-III SYNTHASE"/>
    <property type="match status" value="1"/>
</dbReference>
<comment type="caution">
    <text evidence="2">The sequence shown here is derived from an EMBL/GenBank/DDBJ whole genome shotgun (WGS) entry which is preliminary data.</text>
</comment>
<dbReference type="SUPFAM" id="SSF69618">
    <property type="entry name" value="HemD-like"/>
    <property type="match status" value="1"/>
</dbReference>
<dbReference type="InterPro" id="IPR039793">
    <property type="entry name" value="UROS/Hem4"/>
</dbReference>
<dbReference type="Proteomes" id="UP001281003">
    <property type="component" value="Unassembled WGS sequence"/>
</dbReference>
<dbReference type="FunFam" id="3.40.50.10090:FF:000011">
    <property type="entry name" value="Uroporphyrinogen-III synthase (UroS), putative"/>
    <property type="match status" value="1"/>
</dbReference>